<dbReference type="SUPFAM" id="SSF49265">
    <property type="entry name" value="Fibronectin type III"/>
    <property type="match status" value="1"/>
</dbReference>
<dbReference type="SUPFAM" id="SSF51011">
    <property type="entry name" value="Glycosyl hydrolase domain"/>
    <property type="match status" value="1"/>
</dbReference>
<evidence type="ECO:0000259" key="8">
    <source>
        <dbReference type="PROSITE" id="PS50853"/>
    </source>
</evidence>
<keyword evidence="2 7" id="KW-0732">Signal</keyword>
<dbReference type="PROSITE" id="PS51175">
    <property type="entry name" value="CBM6"/>
    <property type="match status" value="1"/>
</dbReference>
<dbReference type="InterPro" id="IPR005084">
    <property type="entry name" value="CBM6"/>
</dbReference>
<dbReference type="InterPro" id="IPR008979">
    <property type="entry name" value="Galactose-bd-like_sf"/>
</dbReference>
<gene>
    <name evidence="10" type="ORF">HNR67_006680</name>
</gene>
<dbReference type="InterPro" id="IPR017853">
    <property type="entry name" value="GH"/>
</dbReference>
<dbReference type="RefSeq" id="WP_185006471.1">
    <property type="nucleotide sequence ID" value="NZ_BAAAUI010000005.1"/>
</dbReference>
<dbReference type="InterPro" id="IPR036116">
    <property type="entry name" value="FN3_sf"/>
</dbReference>
<dbReference type="InterPro" id="IPR003961">
    <property type="entry name" value="FN3_dom"/>
</dbReference>
<dbReference type="Proteomes" id="UP000533598">
    <property type="component" value="Unassembled WGS sequence"/>
</dbReference>
<keyword evidence="11" id="KW-1185">Reference proteome</keyword>
<evidence type="ECO:0000313" key="10">
    <source>
        <dbReference type="EMBL" id="MBB4680562.1"/>
    </source>
</evidence>
<dbReference type="PROSITE" id="PS50853">
    <property type="entry name" value="FN3"/>
    <property type="match status" value="1"/>
</dbReference>
<dbReference type="InterPro" id="IPR002241">
    <property type="entry name" value="Glyco_hydro_27"/>
</dbReference>
<dbReference type="InterPro" id="IPR013783">
    <property type="entry name" value="Ig-like_fold"/>
</dbReference>
<feature type="signal peptide" evidence="7">
    <location>
        <begin position="1"/>
        <end position="29"/>
    </location>
</feature>
<comment type="similarity">
    <text evidence="1 6">Belongs to the glycosyl hydrolase 27 family.</text>
</comment>
<dbReference type="Gene3D" id="3.20.20.70">
    <property type="entry name" value="Aldolase class I"/>
    <property type="match status" value="1"/>
</dbReference>
<accession>A0A7W7CG11</accession>
<dbReference type="PANTHER" id="PTHR11452:SF33">
    <property type="entry name" value="ALPHA-GALACTOSIDASE 2"/>
    <property type="match status" value="1"/>
</dbReference>
<feature type="domain" description="Fibronectin type-III" evidence="8">
    <location>
        <begin position="464"/>
        <end position="552"/>
    </location>
</feature>
<evidence type="ECO:0000256" key="1">
    <source>
        <dbReference type="ARBA" id="ARBA00009743"/>
    </source>
</evidence>
<dbReference type="Pfam" id="PF16499">
    <property type="entry name" value="Melibiase_2"/>
    <property type="match status" value="2"/>
</dbReference>
<evidence type="ECO:0000256" key="6">
    <source>
        <dbReference type="RuleBase" id="RU361168"/>
    </source>
</evidence>
<dbReference type="EMBL" id="JACHMH010000001">
    <property type="protein sequence ID" value="MBB4680562.1"/>
    <property type="molecule type" value="Genomic_DNA"/>
</dbReference>
<dbReference type="SUPFAM" id="SSF49785">
    <property type="entry name" value="Galactose-binding domain-like"/>
    <property type="match status" value="1"/>
</dbReference>
<dbReference type="AlphaFoldDB" id="A0A7W7CG11"/>
<protein>
    <recommendedName>
        <fullName evidence="6">Alpha-galactosidase</fullName>
        <ecNumber evidence="6">3.2.1.22</ecNumber>
    </recommendedName>
    <alternativeName>
        <fullName evidence="6">Melibiase</fullName>
    </alternativeName>
</protein>
<feature type="domain" description="CBM6" evidence="9">
    <location>
        <begin position="554"/>
        <end position="677"/>
    </location>
</feature>
<evidence type="ECO:0000259" key="9">
    <source>
        <dbReference type="PROSITE" id="PS51175"/>
    </source>
</evidence>
<comment type="caution">
    <text evidence="10">The sequence shown here is derived from an EMBL/GenBank/DDBJ whole genome shotgun (WGS) entry which is preliminary data.</text>
</comment>
<evidence type="ECO:0000256" key="5">
    <source>
        <dbReference type="ARBA" id="ARBA00023326"/>
    </source>
</evidence>
<dbReference type="SMART" id="SM00060">
    <property type="entry name" value="FN3"/>
    <property type="match status" value="1"/>
</dbReference>
<evidence type="ECO:0000313" key="11">
    <source>
        <dbReference type="Proteomes" id="UP000533598"/>
    </source>
</evidence>
<feature type="chain" id="PRO_5030647297" description="Alpha-galactosidase" evidence="7">
    <location>
        <begin position="30"/>
        <end position="677"/>
    </location>
</feature>
<organism evidence="10 11">
    <name type="scientific">Crossiella cryophila</name>
    <dbReference type="NCBI Taxonomy" id="43355"/>
    <lineage>
        <taxon>Bacteria</taxon>
        <taxon>Bacillati</taxon>
        <taxon>Actinomycetota</taxon>
        <taxon>Actinomycetes</taxon>
        <taxon>Pseudonocardiales</taxon>
        <taxon>Pseudonocardiaceae</taxon>
        <taxon>Crossiella</taxon>
    </lineage>
</organism>
<dbReference type="CDD" id="cd04081">
    <property type="entry name" value="CBM35_galactosidase-like"/>
    <property type="match status" value="1"/>
</dbReference>
<dbReference type="InterPro" id="IPR041233">
    <property type="entry name" value="Melibiase_C"/>
</dbReference>
<dbReference type="GO" id="GO:0004557">
    <property type="term" value="F:alpha-galactosidase activity"/>
    <property type="evidence" value="ECO:0007669"/>
    <property type="project" value="UniProtKB-EC"/>
</dbReference>
<dbReference type="CDD" id="cd14792">
    <property type="entry name" value="GH27"/>
    <property type="match status" value="1"/>
</dbReference>
<proteinExistence type="inferred from homology"/>
<evidence type="ECO:0000256" key="2">
    <source>
        <dbReference type="ARBA" id="ARBA00022729"/>
    </source>
</evidence>
<dbReference type="GO" id="GO:0030246">
    <property type="term" value="F:carbohydrate binding"/>
    <property type="evidence" value="ECO:0007669"/>
    <property type="project" value="InterPro"/>
</dbReference>
<evidence type="ECO:0000256" key="4">
    <source>
        <dbReference type="ARBA" id="ARBA00023295"/>
    </source>
</evidence>
<dbReference type="SUPFAM" id="SSF51445">
    <property type="entry name" value="(Trans)glycosidases"/>
    <property type="match status" value="1"/>
</dbReference>
<dbReference type="Pfam" id="PF00041">
    <property type="entry name" value="fn3"/>
    <property type="match status" value="1"/>
</dbReference>
<dbReference type="GO" id="GO:0000272">
    <property type="term" value="P:polysaccharide catabolic process"/>
    <property type="evidence" value="ECO:0007669"/>
    <property type="project" value="UniProtKB-KW"/>
</dbReference>
<dbReference type="PANTHER" id="PTHR11452">
    <property type="entry name" value="ALPHA-GALACTOSIDASE/ALPHA-N-ACETYLGALACTOSAMINIDASE"/>
    <property type="match status" value="1"/>
</dbReference>
<dbReference type="Gene3D" id="2.60.120.260">
    <property type="entry name" value="Galactose-binding domain-like"/>
    <property type="match status" value="1"/>
</dbReference>
<evidence type="ECO:0000256" key="7">
    <source>
        <dbReference type="SAM" id="SignalP"/>
    </source>
</evidence>
<name>A0A7W7CG11_9PSEU</name>
<dbReference type="Gene3D" id="2.60.40.1180">
    <property type="entry name" value="Golgi alpha-mannosidase II"/>
    <property type="match status" value="1"/>
</dbReference>
<comment type="catalytic activity">
    <reaction evidence="6">
        <text>Hydrolysis of terminal, non-reducing alpha-D-galactose residues in alpha-D-galactosides, including galactose oligosaccharides, galactomannans and galactolipids.</text>
        <dbReference type="EC" id="3.2.1.22"/>
    </reaction>
</comment>
<keyword evidence="3 6" id="KW-0378">Hydrolase</keyword>
<dbReference type="InterPro" id="IPR013785">
    <property type="entry name" value="Aldolase_TIM"/>
</dbReference>
<dbReference type="Pfam" id="PF17801">
    <property type="entry name" value="Melibiase_C"/>
    <property type="match status" value="1"/>
</dbReference>
<keyword evidence="4 6" id="KW-0326">Glycosidase</keyword>
<reference evidence="10 11" key="1">
    <citation type="submission" date="2020-08" db="EMBL/GenBank/DDBJ databases">
        <title>Sequencing the genomes of 1000 actinobacteria strains.</title>
        <authorList>
            <person name="Klenk H.-P."/>
        </authorList>
    </citation>
    <scope>NUCLEOTIDE SEQUENCE [LARGE SCALE GENOMIC DNA]</scope>
    <source>
        <strain evidence="10 11">DSM 44230</strain>
    </source>
</reference>
<keyword evidence="5" id="KW-0624">Polysaccharide degradation</keyword>
<dbReference type="EC" id="3.2.1.22" evidence="6"/>
<sequence length="677" mass="72476">MGVGRLRAAAVLSTGALTLALLQPVTATAAPAESTVDISAGKVAQKPYLGWSSWSLQATKYPGVNPTGPASWLTEQNVLAQADVMAAKLRKHGYEYVNVDAGWAGGFDEYGRPLANPKTFPRGIKFLGDHLHRKGLKMGSYLAVGLDPAAYRDGATPIFGAPGCHTRDIVYPDLRRTNGWDSAYRMDFGKPCAEKYLDSLAAHLAGWGVDLLKLDGVGPGSFKGGPNYDNTADVAAWSRAIKRTGRPMEFLISWALTHTKAAEWKQHTTGWRIDTDVECYCETLVKWDQSVRQRWTDVVQWIDDAGPGHWNNLDSVNVGNGEMDGLTEAERQSHMTFWAIQASPLYLGDDLTKLDSYGLSLITNDEVIGVNQAGKPARPVSQAGDQQVWYARDDDGSYTVALFNLGAAPATVRADWRDLGFTGEARVRDLWSHRELGRVNGFSAQLPAHGSRLLRVTPPDRGDRPTIPTIIRGTGTGAGSLALAWQPSAYRKGISGYDVLLDGNRVLTVPGPAVTLTGLEPGSAHRITVLAVGKDGRKSLPSSEFPATVSGGPRGYEGEDQANVLTGGAGRSGCSGCSQGGKAGNLGGTGTLTFPAVTVPADGTYLMTIDYVAADSGRVAVLSAGEQEIQIPMPGSNDNEWDRTQRITVPVRLKAGANAVRFGNPREYVADIDKITV</sequence>
<keyword evidence="5" id="KW-0119">Carbohydrate metabolism</keyword>
<dbReference type="PRINTS" id="PR00740">
    <property type="entry name" value="GLHYDRLASE27"/>
</dbReference>
<dbReference type="InterPro" id="IPR013780">
    <property type="entry name" value="Glyco_hydro_b"/>
</dbReference>
<dbReference type="Gene3D" id="2.60.40.10">
    <property type="entry name" value="Immunoglobulins"/>
    <property type="match status" value="1"/>
</dbReference>
<dbReference type="CDD" id="cd00063">
    <property type="entry name" value="FN3"/>
    <property type="match status" value="1"/>
</dbReference>
<evidence type="ECO:0000256" key="3">
    <source>
        <dbReference type="ARBA" id="ARBA00022801"/>
    </source>
</evidence>
<keyword evidence="6" id="KW-1015">Disulfide bond</keyword>